<dbReference type="EMBL" id="PGCJ01001233">
    <property type="protein sequence ID" value="PLW07367.1"/>
    <property type="molecule type" value="Genomic_DNA"/>
</dbReference>
<name>A0A2N5S290_9BASI</name>
<organism evidence="1 2">
    <name type="scientific">Puccinia coronata f. sp. avenae</name>
    <dbReference type="NCBI Taxonomy" id="200324"/>
    <lineage>
        <taxon>Eukaryota</taxon>
        <taxon>Fungi</taxon>
        <taxon>Dikarya</taxon>
        <taxon>Basidiomycota</taxon>
        <taxon>Pucciniomycotina</taxon>
        <taxon>Pucciniomycetes</taxon>
        <taxon>Pucciniales</taxon>
        <taxon>Pucciniaceae</taxon>
        <taxon>Puccinia</taxon>
    </lineage>
</organism>
<comment type="caution">
    <text evidence="1">The sequence shown here is derived from an EMBL/GenBank/DDBJ whole genome shotgun (WGS) entry which is preliminary data.</text>
</comment>
<gene>
    <name evidence="1" type="ORF">PCANC_27837</name>
</gene>
<reference evidence="1 2" key="1">
    <citation type="submission" date="2017-11" db="EMBL/GenBank/DDBJ databases">
        <title>De novo assembly and phasing of dikaryotic genomes from two isolates of Puccinia coronata f. sp. avenae, the causal agent of oat crown rust.</title>
        <authorList>
            <person name="Miller M.E."/>
            <person name="Zhang Y."/>
            <person name="Omidvar V."/>
            <person name="Sperschneider J."/>
            <person name="Schwessinger B."/>
            <person name="Raley C."/>
            <person name="Palmer J.M."/>
            <person name="Garnica D."/>
            <person name="Upadhyaya N."/>
            <person name="Rathjen J."/>
            <person name="Taylor J.M."/>
            <person name="Park R.F."/>
            <person name="Dodds P.N."/>
            <person name="Hirsch C.D."/>
            <person name="Kianian S.F."/>
            <person name="Figueroa M."/>
        </authorList>
    </citation>
    <scope>NUCLEOTIDE SEQUENCE [LARGE SCALE GENOMIC DNA]</scope>
    <source>
        <strain evidence="1">12NC29</strain>
    </source>
</reference>
<keyword evidence="2" id="KW-1185">Reference proteome</keyword>
<dbReference type="Proteomes" id="UP000235388">
    <property type="component" value="Unassembled WGS sequence"/>
</dbReference>
<evidence type="ECO:0000313" key="2">
    <source>
        <dbReference type="Proteomes" id="UP000235388"/>
    </source>
</evidence>
<evidence type="ECO:0000313" key="1">
    <source>
        <dbReference type="EMBL" id="PLW07367.1"/>
    </source>
</evidence>
<protein>
    <submittedName>
        <fullName evidence="1">Uncharacterized protein</fullName>
    </submittedName>
</protein>
<sequence>MKRRLHAVLPGGNIVAAGKLIQACTCLPRRYSLASRYRLAPARQGISPRRAGTSLYLFVEELSLAKQPLGRLVQACTSLASRDKPLAGGNNVTPR</sequence>
<proteinExistence type="predicted"/>
<dbReference type="AlphaFoldDB" id="A0A2N5S290"/>
<accession>A0A2N5S290</accession>